<name>A0A2I2Y9V7_GORGO</name>
<evidence type="ECO:0000256" key="3">
    <source>
        <dbReference type="ARBA" id="ARBA00022692"/>
    </source>
</evidence>
<evidence type="ECO:0000256" key="4">
    <source>
        <dbReference type="ARBA" id="ARBA00022737"/>
    </source>
</evidence>
<organism evidence="12 13">
    <name type="scientific">Gorilla gorilla gorilla</name>
    <name type="common">Western lowland gorilla</name>
    <dbReference type="NCBI Taxonomy" id="9595"/>
    <lineage>
        <taxon>Eukaryota</taxon>
        <taxon>Metazoa</taxon>
        <taxon>Chordata</taxon>
        <taxon>Craniata</taxon>
        <taxon>Vertebrata</taxon>
        <taxon>Euteleostomi</taxon>
        <taxon>Mammalia</taxon>
        <taxon>Eutheria</taxon>
        <taxon>Euarchontoglires</taxon>
        <taxon>Primates</taxon>
        <taxon>Haplorrhini</taxon>
        <taxon>Catarrhini</taxon>
        <taxon>Hominidae</taxon>
        <taxon>Gorilla</taxon>
    </lineage>
</organism>
<evidence type="ECO:0000256" key="8">
    <source>
        <dbReference type="ARBA" id="ARBA00023180"/>
    </source>
</evidence>
<dbReference type="EMBL" id="CABD030082568">
    <property type="status" value="NOT_ANNOTATED_CDS"/>
    <property type="molecule type" value="Genomic_DNA"/>
</dbReference>
<feature type="region of interest" description="Disordered" evidence="10">
    <location>
        <begin position="238"/>
        <end position="268"/>
    </location>
</feature>
<sequence>MNRGVPFRHLLLVLQLGPSKLSDRADSRRSLWDQGNFPLIIKNLKIEDSDTYICEVEGQKEEVQLLVFGLTANSDTHLLQGQSLTLTLESPPGSSPSVQCRSPRGKNIQGGRTLSVSQLELQDSGTWTCTVLQNQEKVEFKIDIVVLGKGSPSSRSLLPAPGAESPSLCSDCPVSGSGAGRSGVEKTRSPRAEACLEGLTGALILRGLIGSHPSVWWTWRKERLGKVRMLEARVSFGGPKGGMSGSSLSSLPQLRTPTKLANPLTQGH</sequence>
<evidence type="ECO:0000256" key="1">
    <source>
        <dbReference type="ARBA" id="ARBA00004251"/>
    </source>
</evidence>
<reference evidence="12" key="3">
    <citation type="submission" date="2025-08" db="UniProtKB">
        <authorList>
            <consortium name="Ensembl"/>
        </authorList>
    </citation>
    <scope>IDENTIFICATION</scope>
</reference>
<dbReference type="InterPro" id="IPR036179">
    <property type="entry name" value="Ig-like_dom_sf"/>
</dbReference>
<protein>
    <submittedName>
        <fullName evidence="12">CD4 molecule</fullName>
    </submittedName>
</protein>
<dbReference type="InterPro" id="IPR008424">
    <property type="entry name" value="Ig_C2-set"/>
</dbReference>
<dbReference type="Pfam" id="PF05790">
    <property type="entry name" value="C2-set"/>
    <property type="match status" value="1"/>
</dbReference>
<dbReference type="InterPro" id="IPR013783">
    <property type="entry name" value="Ig-like_fold"/>
</dbReference>
<dbReference type="InterPro" id="IPR003599">
    <property type="entry name" value="Ig_sub"/>
</dbReference>
<keyword evidence="13" id="KW-1185">Reference proteome</keyword>
<keyword evidence="3" id="KW-0812">Transmembrane</keyword>
<comment type="subcellular location">
    <subcellularLocation>
        <location evidence="1">Cell membrane</location>
        <topology evidence="1">Single-pass type I membrane protein</topology>
    </subcellularLocation>
</comment>
<dbReference type="FunFam" id="2.60.40.10:FF:001221">
    <property type="entry name" value="T-cell surface glycoprotein CD4"/>
    <property type="match status" value="1"/>
</dbReference>
<dbReference type="EMBL" id="CABD030082569">
    <property type="status" value="NOT_ANNOTATED_CDS"/>
    <property type="molecule type" value="Genomic_DNA"/>
</dbReference>
<keyword evidence="7" id="KW-1015">Disulfide bond</keyword>
<dbReference type="SMART" id="SM00409">
    <property type="entry name" value="IG"/>
    <property type="match status" value="2"/>
</dbReference>
<reference evidence="13" key="1">
    <citation type="submission" date="2011-05" db="EMBL/GenBank/DDBJ databases">
        <title>Insights into the evolution of the great apes provided by the gorilla genome.</title>
        <authorList>
            <person name="Scally A."/>
        </authorList>
    </citation>
    <scope>NUCLEOTIDE SEQUENCE [LARGE SCALE GENOMIC DNA]</scope>
</reference>
<evidence type="ECO:0000256" key="6">
    <source>
        <dbReference type="ARBA" id="ARBA00023136"/>
    </source>
</evidence>
<feature type="domain" description="Immunoglobulin" evidence="11">
    <location>
        <begin position="8"/>
        <end position="68"/>
    </location>
</feature>
<reference evidence="12" key="4">
    <citation type="submission" date="2025-09" db="UniProtKB">
        <authorList>
            <consortium name="Ensembl"/>
        </authorList>
    </citation>
    <scope>IDENTIFICATION</scope>
</reference>
<feature type="domain" description="Immunoglobulin" evidence="11">
    <location>
        <begin position="73"/>
        <end position="147"/>
    </location>
</feature>
<evidence type="ECO:0000256" key="7">
    <source>
        <dbReference type="ARBA" id="ARBA00023157"/>
    </source>
</evidence>
<dbReference type="Gene3D" id="2.60.40.10">
    <property type="entry name" value="Immunoglobulins"/>
    <property type="match status" value="2"/>
</dbReference>
<evidence type="ECO:0000256" key="10">
    <source>
        <dbReference type="SAM" id="MobiDB-lite"/>
    </source>
</evidence>
<evidence type="ECO:0000313" key="13">
    <source>
        <dbReference type="Proteomes" id="UP000001519"/>
    </source>
</evidence>
<dbReference type="CDD" id="cd07694">
    <property type="entry name" value="IgC2_2_CD4"/>
    <property type="match status" value="1"/>
</dbReference>
<dbReference type="PANTHER" id="PTHR11422:SF0">
    <property type="entry name" value="T-CELL SURFACE GLYCOPROTEIN CD4"/>
    <property type="match status" value="1"/>
</dbReference>
<dbReference type="PANTHER" id="PTHR11422">
    <property type="entry name" value="T-CELL SURFACE GLYCOPROTEIN CD4"/>
    <property type="match status" value="1"/>
</dbReference>
<evidence type="ECO:0000259" key="11">
    <source>
        <dbReference type="SMART" id="SM00409"/>
    </source>
</evidence>
<evidence type="ECO:0000256" key="9">
    <source>
        <dbReference type="ARBA" id="ARBA00023319"/>
    </source>
</evidence>
<gene>
    <name evidence="12" type="primary">CD4</name>
</gene>
<keyword evidence="9" id="KW-0393">Immunoglobulin domain</keyword>
<reference evidence="12 13" key="2">
    <citation type="journal article" date="2012" name="Nature">
        <title>Insights into hominid evolution from the gorilla genome sequence.</title>
        <authorList>
            <person name="Scally A."/>
            <person name="Dutheil J.Y."/>
            <person name="Hillier L.W."/>
            <person name="Jordan G.E."/>
            <person name="Goodhead I."/>
            <person name="Herrero J."/>
            <person name="Hobolth A."/>
            <person name="Lappalainen T."/>
            <person name="Mailund T."/>
            <person name="Marques-Bonet T."/>
            <person name="McCarthy S."/>
            <person name="Montgomery S.H."/>
            <person name="Schwalie P.C."/>
            <person name="Tang Y.A."/>
            <person name="Ward M.C."/>
            <person name="Xue Y."/>
            <person name="Yngvadottir B."/>
            <person name="Alkan C."/>
            <person name="Andersen L.N."/>
            <person name="Ayub Q."/>
            <person name="Ball E.V."/>
            <person name="Beal K."/>
            <person name="Bradley B.J."/>
            <person name="Chen Y."/>
            <person name="Clee C.M."/>
            <person name="Fitzgerald S."/>
            <person name="Graves T.A."/>
            <person name="Gu Y."/>
            <person name="Heath P."/>
            <person name="Heger A."/>
            <person name="Karakoc E."/>
            <person name="Kolb-Kokocinski A."/>
            <person name="Laird G.K."/>
            <person name="Lunter G."/>
            <person name="Meader S."/>
            <person name="Mort M."/>
            <person name="Mullikin J.C."/>
            <person name="Munch K."/>
            <person name="O'Connor T.D."/>
            <person name="Phillips A.D."/>
            <person name="Prado-Martinez J."/>
            <person name="Rogers A.S."/>
            <person name="Sajjadian S."/>
            <person name="Schmidt D."/>
            <person name="Shaw K."/>
            <person name="Simpson J.T."/>
            <person name="Stenson P.D."/>
            <person name="Turner D.J."/>
            <person name="Vigilant L."/>
            <person name="Vilella A.J."/>
            <person name="Whitener W."/>
            <person name="Zhu B."/>
            <person name="Cooper D.N."/>
            <person name="de Jong P."/>
            <person name="Dermitzakis E.T."/>
            <person name="Eichler E.E."/>
            <person name="Flicek P."/>
            <person name="Goldman N."/>
            <person name="Mundy N.I."/>
            <person name="Ning Z."/>
            <person name="Odom D.T."/>
            <person name="Ponting C.P."/>
            <person name="Quail M.A."/>
            <person name="Ryder O.A."/>
            <person name="Searle S.M."/>
            <person name="Warren W.C."/>
            <person name="Wilson R.K."/>
            <person name="Schierup M.H."/>
            <person name="Rogers J."/>
            <person name="Tyler-Smith C."/>
            <person name="Durbin R."/>
        </authorList>
    </citation>
    <scope>NUCLEOTIDE SEQUENCE [LARGE SCALE GENOMIC DNA]</scope>
</reference>
<evidence type="ECO:0000313" key="12">
    <source>
        <dbReference type="Ensembl" id="ENSGGOP00000031615.1"/>
    </source>
</evidence>
<dbReference type="SUPFAM" id="SSF48726">
    <property type="entry name" value="Immunoglobulin"/>
    <property type="match status" value="2"/>
</dbReference>
<dbReference type="GO" id="GO:0005886">
    <property type="term" value="C:plasma membrane"/>
    <property type="evidence" value="ECO:0007669"/>
    <property type="project" value="UniProtKB-SubCell"/>
</dbReference>
<dbReference type="Bgee" id="ENSGGOG00000003230">
    <property type="expression patterns" value="Expressed in liver and 6 other cell types or tissues"/>
</dbReference>
<keyword evidence="6" id="KW-0472">Membrane</keyword>
<evidence type="ECO:0000256" key="5">
    <source>
        <dbReference type="ARBA" id="ARBA00022989"/>
    </source>
</evidence>
<evidence type="ECO:0000256" key="2">
    <source>
        <dbReference type="ARBA" id="ARBA00022475"/>
    </source>
</evidence>
<accession>A0A2I2Y9V7</accession>
<dbReference type="AlphaFoldDB" id="A0A2I2Y9V7"/>
<dbReference type="GO" id="GO:0007155">
    <property type="term" value="P:cell adhesion"/>
    <property type="evidence" value="ECO:0007669"/>
    <property type="project" value="InterPro"/>
</dbReference>
<keyword evidence="2" id="KW-1003">Cell membrane</keyword>
<dbReference type="GeneTree" id="ENSGT00390000001745"/>
<keyword evidence="4" id="KW-0677">Repeat</keyword>
<keyword evidence="8" id="KW-0325">Glycoprotein</keyword>
<dbReference type="Ensembl" id="ENSGGOT00000046753.1">
    <property type="protein sequence ID" value="ENSGGOP00000031615.1"/>
    <property type="gene ID" value="ENSGGOG00000003230.3"/>
</dbReference>
<keyword evidence="5" id="KW-1133">Transmembrane helix</keyword>
<dbReference type="Proteomes" id="UP000001519">
    <property type="component" value="Chromosome 12"/>
</dbReference>
<proteinExistence type="predicted"/>